<comment type="caution">
    <text evidence="5">The sequence shown here is derived from an EMBL/GenBank/DDBJ whole genome shotgun (WGS) entry which is preliminary data.</text>
</comment>
<dbReference type="PANTHER" id="PTHR38445">
    <property type="entry name" value="HTH-TYPE TRANSCRIPTIONAL REPRESSOR YTRA"/>
    <property type="match status" value="1"/>
</dbReference>
<dbReference type="PROSITE" id="PS50949">
    <property type="entry name" value="HTH_GNTR"/>
    <property type="match status" value="1"/>
</dbReference>
<evidence type="ECO:0000313" key="5">
    <source>
        <dbReference type="EMBL" id="RRJ24176.1"/>
    </source>
</evidence>
<keyword evidence="3" id="KW-0804">Transcription</keyword>
<name>A0A3P3QSD5_9FIRM</name>
<dbReference type="PANTHER" id="PTHR38445:SF6">
    <property type="entry name" value="GNTR-FAMILY TRANSCRIPTIONAL REGULATOR"/>
    <property type="match status" value="1"/>
</dbReference>
<dbReference type="SMART" id="SM00345">
    <property type="entry name" value="HTH_GNTR"/>
    <property type="match status" value="1"/>
</dbReference>
<reference evidence="5 6" key="1">
    <citation type="submission" date="2018-11" db="EMBL/GenBank/DDBJ databases">
        <title>Genome sequencing of Lachnoanaerobaculum sp. KCOM 2030 (= ChDC B114).</title>
        <authorList>
            <person name="Kook J.-K."/>
            <person name="Park S.-N."/>
            <person name="Lim Y.K."/>
        </authorList>
    </citation>
    <scope>NUCLEOTIDE SEQUENCE [LARGE SCALE GENOMIC DNA]</scope>
    <source>
        <strain evidence="5 6">KCOM 2030</strain>
    </source>
</reference>
<dbReference type="Proteomes" id="UP000272490">
    <property type="component" value="Unassembled WGS sequence"/>
</dbReference>
<proteinExistence type="predicted"/>
<dbReference type="AlphaFoldDB" id="A0A3P3QSD5"/>
<dbReference type="GO" id="GO:0003700">
    <property type="term" value="F:DNA-binding transcription factor activity"/>
    <property type="evidence" value="ECO:0007669"/>
    <property type="project" value="InterPro"/>
</dbReference>
<keyword evidence="2" id="KW-0238">DNA-binding</keyword>
<keyword evidence="1" id="KW-0805">Transcription regulation</keyword>
<dbReference type="GO" id="GO:0003677">
    <property type="term" value="F:DNA binding"/>
    <property type="evidence" value="ECO:0007669"/>
    <property type="project" value="UniProtKB-KW"/>
</dbReference>
<feature type="domain" description="HTH gntR-type" evidence="4">
    <location>
        <begin position="9"/>
        <end position="77"/>
    </location>
</feature>
<evidence type="ECO:0000256" key="2">
    <source>
        <dbReference type="ARBA" id="ARBA00023125"/>
    </source>
</evidence>
<evidence type="ECO:0000256" key="1">
    <source>
        <dbReference type="ARBA" id="ARBA00023015"/>
    </source>
</evidence>
<dbReference type="OrthoDB" id="163333at2"/>
<dbReference type="Gene3D" id="1.10.10.10">
    <property type="entry name" value="Winged helix-like DNA-binding domain superfamily/Winged helix DNA-binding domain"/>
    <property type="match status" value="1"/>
</dbReference>
<keyword evidence="6" id="KW-1185">Reference proteome</keyword>
<sequence length="123" mass="14363">MEWKVKSDRAVYLQIIDYIRMQIFSGEIGCGDKLLSVRELSNVLNVNPNTVQRAYAELERTGLVDTIRNTGREATNNREIIKQSKEEMAREYTSEYFFNMVNMGFSKEEIIKNIEKMEEVKNA</sequence>
<dbReference type="Pfam" id="PF00392">
    <property type="entry name" value="GntR"/>
    <property type="match status" value="1"/>
</dbReference>
<dbReference type="InterPro" id="IPR000524">
    <property type="entry name" value="Tscrpt_reg_HTH_GntR"/>
</dbReference>
<organism evidence="5 6">
    <name type="scientific">Lachnoanaerobaculum gingivalis</name>
    <dbReference type="NCBI Taxonomy" id="2490855"/>
    <lineage>
        <taxon>Bacteria</taxon>
        <taxon>Bacillati</taxon>
        <taxon>Bacillota</taxon>
        <taxon>Clostridia</taxon>
        <taxon>Lachnospirales</taxon>
        <taxon>Lachnospiraceae</taxon>
        <taxon>Lachnoanaerobaculum</taxon>
    </lineage>
</organism>
<dbReference type="CDD" id="cd07377">
    <property type="entry name" value="WHTH_GntR"/>
    <property type="match status" value="1"/>
</dbReference>
<dbReference type="RefSeq" id="WP_128675216.1">
    <property type="nucleotide sequence ID" value="NZ_RRCO01000009.1"/>
</dbReference>
<dbReference type="InterPro" id="IPR036390">
    <property type="entry name" value="WH_DNA-bd_sf"/>
</dbReference>
<evidence type="ECO:0000313" key="6">
    <source>
        <dbReference type="Proteomes" id="UP000272490"/>
    </source>
</evidence>
<dbReference type="EMBL" id="RRCO01000009">
    <property type="protein sequence ID" value="RRJ24176.1"/>
    <property type="molecule type" value="Genomic_DNA"/>
</dbReference>
<accession>A0A3P3QSD5</accession>
<dbReference type="InterPro" id="IPR036388">
    <property type="entry name" value="WH-like_DNA-bd_sf"/>
</dbReference>
<evidence type="ECO:0000259" key="4">
    <source>
        <dbReference type="PROSITE" id="PS50949"/>
    </source>
</evidence>
<dbReference type="SUPFAM" id="SSF46785">
    <property type="entry name" value="Winged helix' DNA-binding domain"/>
    <property type="match status" value="1"/>
</dbReference>
<protein>
    <submittedName>
        <fullName evidence="5">GntR family transcriptional regulator</fullName>
    </submittedName>
</protein>
<gene>
    <name evidence="5" type="ORF">EHV10_14210</name>
</gene>
<evidence type="ECO:0000256" key="3">
    <source>
        <dbReference type="ARBA" id="ARBA00023163"/>
    </source>
</evidence>